<gene>
    <name evidence="2" type="ORF">H6P81_012875</name>
    <name evidence="3" type="ORF">H6P81_012876</name>
</gene>
<evidence type="ECO:0000313" key="3">
    <source>
        <dbReference type="EMBL" id="KAG9446748.1"/>
    </source>
</evidence>
<comment type="caution">
    <text evidence="2">The sequence shown here is derived from an EMBL/GenBank/DDBJ whole genome shotgun (WGS) entry which is preliminary data.</text>
</comment>
<accession>A0AAV7EGB2</accession>
<dbReference type="Proteomes" id="UP000825729">
    <property type="component" value="Unassembled WGS sequence"/>
</dbReference>
<evidence type="ECO:0000313" key="2">
    <source>
        <dbReference type="EMBL" id="KAG9446747.1"/>
    </source>
</evidence>
<evidence type="ECO:0000313" key="4">
    <source>
        <dbReference type="Proteomes" id="UP000825729"/>
    </source>
</evidence>
<protein>
    <submittedName>
        <fullName evidence="2">Uncharacterized protein</fullName>
    </submittedName>
</protein>
<dbReference type="AlphaFoldDB" id="A0AAV7EGB2"/>
<organism evidence="2 4">
    <name type="scientific">Aristolochia fimbriata</name>
    <name type="common">White veined hardy Dutchman's pipe vine</name>
    <dbReference type="NCBI Taxonomy" id="158543"/>
    <lineage>
        <taxon>Eukaryota</taxon>
        <taxon>Viridiplantae</taxon>
        <taxon>Streptophyta</taxon>
        <taxon>Embryophyta</taxon>
        <taxon>Tracheophyta</taxon>
        <taxon>Spermatophyta</taxon>
        <taxon>Magnoliopsida</taxon>
        <taxon>Magnoliidae</taxon>
        <taxon>Piperales</taxon>
        <taxon>Aristolochiaceae</taxon>
        <taxon>Aristolochia</taxon>
    </lineage>
</organism>
<evidence type="ECO:0000256" key="1">
    <source>
        <dbReference type="SAM" id="MobiDB-lite"/>
    </source>
</evidence>
<name>A0AAV7EGB2_ARIFI</name>
<dbReference type="EMBL" id="JAINDJ010000005">
    <property type="protein sequence ID" value="KAG9446748.1"/>
    <property type="molecule type" value="Genomic_DNA"/>
</dbReference>
<dbReference type="EMBL" id="JAINDJ010000005">
    <property type="protein sequence ID" value="KAG9446747.1"/>
    <property type="molecule type" value="Genomic_DNA"/>
</dbReference>
<proteinExistence type="predicted"/>
<feature type="region of interest" description="Disordered" evidence="1">
    <location>
        <begin position="39"/>
        <end position="59"/>
    </location>
</feature>
<keyword evidence="4" id="KW-1185">Reference proteome</keyword>
<feature type="compositionally biased region" description="Basic and acidic residues" evidence="1">
    <location>
        <begin position="45"/>
        <end position="59"/>
    </location>
</feature>
<sequence length="110" mass="12399">MGFDHGCKGGVEGVHPTQIREALVCHLVDHLTASRAYSDNVAGSERPEEFVHTSGDEGERIPTLLDHPWVRQEELPLLLSSVCGLNFRRRCRRDHRTEEEHRDQEDTGGG</sequence>
<reference evidence="2 4" key="1">
    <citation type="submission" date="2021-07" db="EMBL/GenBank/DDBJ databases">
        <title>The Aristolochia fimbriata genome: insights into angiosperm evolution, floral development and chemical biosynthesis.</title>
        <authorList>
            <person name="Jiao Y."/>
        </authorList>
    </citation>
    <scope>NUCLEOTIDE SEQUENCE [LARGE SCALE GENOMIC DNA]</scope>
    <source>
        <strain evidence="2">IBCAS-2021</strain>
        <tissue evidence="2">Leaf</tissue>
    </source>
</reference>